<comment type="caution">
    <text evidence="2">The sequence shown here is derived from an EMBL/GenBank/DDBJ whole genome shotgun (WGS) entry which is preliminary data.</text>
</comment>
<name>A0A841IXC0_9SPHN</name>
<feature type="region of interest" description="Disordered" evidence="1">
    <location>
        <begin position="1"/>
        <end position="31"/>
    </location>
</feature>
<dbReference type="Pfam" id="PF06314">
    <property type="entry name" value="ADC"/>
    <property type="match status" value="1"/>
</dbReference>
<evidence type="ECO:0008006" key="4">
    <source>
        <dbReference type="Google" id="ProtNLM"/>
    </source>
</evidence>
<dbReference type="Proteomes" id="UP000552700">
    <property type="component" value="Unassembled WGS sequence"/>
</dbReference>
<reference evidence="2 3" key="1">
    <citation type="submission" date="2020-08" db="EMBL/GenBank/DDBJ databases">
        <title>Genomic Encyclopedia of Type Strains, Phase IV (KMG-IV): sequencing the most valuable type-strain genomes for metagenomic binning, comparative biology and taxonomic classification.</title>
        <authorList>
            <person name="Goeker M."/>
        </authorList>
    </citation>
    <scope>NUCLEOTIDE SEQUENCE [LARGE SCALE GENOMIC DNA]</scope>
    <source>
        <strain evidence="2 3">DSM 102255</strain>
    </source>
</reference>
<dbReference type="InterPro" id="IPR010451">
    <property type="entry name" value="Acetoacetate_decarboxylase"/>
</dbReference>
<evidence type="ECO:0000313" key="2">
    <source>
        <dbReference type="EMBL" id="MBB6123014.1"/>
    </source>
</evidence>
<sequence length="280" mass="30829">MTSPSSTTIGIMPTTFGVAGGPRQAPEHPDFRSGPIRFSRHIVRFLTRADQLGALLPKDVTLRGEPMAQFHFFCLRDIPWLAGRGYNILSLMIPVTHAGSGAETDGVFCAVMWENMGDPIITGREQLGHPKLAAQLPDPRRWKDETHIRASWEHFTFAEMDLACNETAAADVVADFSSSVAAGIIAHKYIPRSGQWDVADADYLTLSPVPGLSNTRDPQPAPTVKQGTGSIRFNIPQWQDMPTQYHIVQKLAALEQLSTLDALAMEGTTYLDFTEQKILT</sequence>
<organism evidence="2 3">
    <name type="scientific">Sphingobium subterraneum</name>
    <dbReference type="NCBI Taxonomy" id="627688"/>
    <lineage>
        <taxon>Bacteria</taxon>
        <taxon>Pseudomonadati</taxon>
        <taxon>Pseudomonadota</taxon>
        <taxon>Alphaproteobacteria</taxon>
        <taxon>Sphingomonadales</taxon>
        <taxon>Sphingomonadaceae</taxon>
        <taxon>Sphingobium</taxon>
    </lineage>
</organism>
<dbReference type="RefSeq" id="WP_184077587.1">
    <property type="nucleotide sequence ID" value="NZ_JACIJP010000001.1"/>
</dbReference>
<dbReference type="SUPFAM" id="SSF160104">
    <property type="entry name" value="Acetoacetate decarboxylase-like"/>
    <property type="match status" value="1"/>
</dbReference>
<evidence type="ECO:0000313" key="3">
    <source>
        <dbReference type="Proteomes" id="UP000552700"/>
    </source>
</evidence>
<accession>A0A841IXC0</accession>
<dbReference type="Gene3D" id="2.40.400.10">
    <property type="entry name" value="Acetoacetate decarboxylase-like"/>
    <property type="match status" value="1"/>
</dbReference>
<dbReference type="EMBL" id="JACIJP010000001">
    <property type="protein sequence ID" value="MBB6123014.1"/>
    <property type="molecule type" value="Genomic_DNA"/>
</dbReference>
<protein>
    <recommendedName>
        <fullName evidence="4">Acetoacetate decarboxylase</fullName>
    </recommendedName>
</protein>
<gene>
    <name evidence="2" type="ORF">FHS92_000721</name>
</gene>
<dbReference type="GO" id="GO:0016829">
    <property type="term" value="F:lyase activity"/>
    <property type="evidence" value="ECO:0007669"/>
    <property type="project" value="InterPro"/>
</dbReference>
<keyword evidence="3" id="KW-1185">Reference proteome</keyword>
<evidence type="ECO:0000256" key="1">
    <source>
        <dbReference type="SAM" id="MobiDB-lite"/>
    </source>
</evidence>
<dbReference type="InterPro" id="IPR023375">
    <property type="entry name" value="ADC_dom_sf"/>
</dbReference>
<proteinExistence type="predicted"/>
<dbReference type="AlphaFoldDB" id="A0A841IXC0"/>